<accession>A0ABN6GFP0</accession>
<dbReference type="Proteomes" id="UP000680679">
    <property type="component" value="Plasmid pAt1"/>
</dbReference>
<keyword evidence="1" id="KW-0614">Plasmid</keyword>
<evidence type="ECO:0000313" key="2">
    <source>
        <dbReference type="Proteomes" id="UP000680679"/>
    </source>
</evidence>
<geneLocation type="plasmid" evidence="1 2">
    <name>pAt1</name>
</geneLocation>
<protein>
    <submittedName>
        <fullName evidence="1">Uncharacterized protein</fullName>
    </submittedName>
</protein>
<reference evidence="1 2" key="1">
    <citation type="submission" date="2021-04" db="EMBL/GenBank/DDBJ databases">
        <title>Complete genome sequencing of Allochromatium tepidum strain NZ.</title>
        <authorList>
            <person name="Tsukatani Y."/>
            <person name="Mori H."/>
        </authorList>
    </citation>
    <scope>NUCLEOTIDE SEQUENCE [LARGE SCALE GENOMIC DNA]</scope>
    <source>
        <strain evidence="1 2">NZ</strain>
        <plasmid evidence="1 2">pAt1</plasmid>
    </source>
</reference>
<sequence length="48" mass="5597">MNIPYNPIAPYMIFFKILNHAHSPFGFIADTKTAGRFWERATEPLWKG</sequence>
<name>A0ABN6GFP0_9GAMM</name>
<dbReference type="EMBL" id="AP024564">
    <property type="protein sequence ID" value="BCU08464.1"/>
    <property type="molecule type" value="Genomic_DNA"/>
</dbReference>
<organism evidence="1 2">
    <name type="scientific">Allochromatium tepidum</name>
    <dbReference type="NCBI Taxonomy" id="553982"/>
    <lineage>
        <taxon>Bacteria</taxon>
        <taxon>Pseudomonadati</taxon>
        <taxon>Pseudomonadota</taxon>
        <taxon>Gammaproteobacteria</taxon>
        <taxon>Chromatiales</taxon>
        <taxon>Chromatiaceae</taxon>
        <taxon>Allochromatium</taxon>
    </lineage>
</organism>
<keyword evidence="2" id="KW-1185">Reference proteome</keyword>
<proteinExistence type="predicted"/>
<gene>
    <name evidence="1" type="ORF">Atep_31410</name>
</gene>
<evidence type="ECO:0000313" key="1">
    <source>
        <dbReference type="EMBL" id="BCU08464.1"/>
    </source>
</evidence>